<keyword evidence="1" id="KW-0472">Membrane</keyword>
<dbReference type="AlphaFoldDB" id="A0A2P2NBW6"/>
<evidence type="ECO:0000313" key="2">
    <source>
        <dbReference type="EMBL" id="MBX39952.1"/>
    </source>
</evidence>
<reference evidence="2" key="1">
    <citation type="submission" date="2018-02" db="EMBL/GenBank/DDBJ databases">
        <title>Rhizophora mucronata_Transcriptome.</title>
        <authorList>
            <person name="Meera S.P."/>
            <person name="Sreeshan A."/>
            <person name="Augustine A."/>
        </authorList>
    </citation>
    <scope>NUCLEOTIDE SEQUENCE</scope>
    <source>
        <tissue evidence="2">Leaf</tissue>
    </source>
</reference>
<accession>A0A2P2NBW6</accession>
<name>A0A2P2NBW6_RHIMU</name>
<keyword evidence="1" id="KW-0812">Transmembrane</keyword>
<keyword evidence="1" id="KW-1133">Transmembrane helix</keyword>
<sequence>MDSCCCSGGSSQRKDCGDGSGVSWLAALAFCLGIASVGLAFGCRYLF</sequence>
<feature type="transmembrane region" description="Helical" evidence="1">
    <location>
        <begin position="24"/>
        <end position="46"/>
    </location>
</feature>
<dbReference type="EMBL" id="GGEC01059468">
    <property type="protein sequence ID" value="MBX39952.1"/>
    <property type="molecule type" value="Transcribed_RNA"/>
</dbReference>
<protein>
    <submittedName>
        <fullName evidence="2">Uncharacterized protein</fullName>
    </submittedName>
</protein>
<evidence type="ECO:0000256" key="1">
    <source>
        <dbReference type="SAM" id="Phobius"/>
    </source>
</evidence>
<organism evidence="2">
    <name type="scientific">Rhizophora mucronata</name>
    <name type="common">Asiatic mangrove</name>
    <dbReference type="NCBI Taxonomy" id="61149"/>
    <lineage>
        <taxon>Eukaryota</taxon>
        <taxon>Viridiplantae</taxon>
        <taxon>Streptophyta</taxon>
        <taxon>Embryophyta</taxon>
        <taxon>Tracheophyta</taxon>
        <taxon>Spermatophyta</taxon>
        <taxon>Magnoliopsida</taxon>
        <taxon>eudicotyledons</taxon>
        <taxon>Gunneridae</taxon>
        <taxon>Pentapetalae</taxon>
        <taxon>rosids</taxon>
        <taxon>fabids</taxon>
        <taxon>Malpighiales</taxon>
        <taxon>Rhizophoraceae</taxon>
        <taxon>Rhizophora</taxon>
    </lineage>
</organism>
<proteinExistence type="predicted"/>